<evidence type="ECO:0000313" key="1">
    <source>
        <dbReference type="EMBL" id="MBB6628921.1"/>
    </source>
</evidence>
<dbReference type="Proteomes" id="UP000523955">
    <property type="component" value="Unassembled WGS sequence"/>
</dbReference>
<organism evidence="1 2">
    <name type="scientific">Nocardioides luti</name>
    <dbReference type="NCBI Taxonomy" id="2761101"/>
    <lineage>
        <taxon>Bacteria</taxon>
        <taxon>Bacillati</taxon>
        <taxon>Actinomycetota</taxon>
        <taxon>Actinomycetes</taxon>
        <taxon>Propionibacteriales</taxon>
        <taxon>Nocardioidaceae</taxon>
        <taxon>Nocardioides</taxon>
    </lineage>
</organism>
<dbReference type="SUPFAM" id="SSF48371">
    <property type="entry name" value="ARM repeat"/>
    <property type="match status" value="1"/>
</dbReference>
<dbReference type="EMBL" id="JACKXE010000001">
    <property type="protein sequence ID" value="MBB6628921.1"/>
    <property type="molecule type" value="Genomic_DNA"/>
</dbReference>
<sequence length="188" mass="20383">MTPSLPPPTDRDLPLGVLVAELVALVGEPAVVRVCLDLLGGARREDHVDELGYLTGLSFAPGEPTLDESSWKPYWTRSWGARGLLYAWEDSAAPAVVVGLDDEHWRVAETCLKVATRRELGEAGPGAVRLLGHELDRVRAQALRTLGAAGDTEHVEAVRALLHDPHPDVRRQAGRALERMGARLDLPA</sequence>
<keyword evidence="2" id="KW-1185">Reference proteome</keyword>
<evidence type="ECO:0000313" key="2">
    <source>
        <dbReference type="Proteomes" id="UP000523955"/>
    </source>
</evidence>
<dbReference type="Pfam" id="PF13646">
    <property type="entry name" value="HEAT_2"/>
    <property type="match status" value="1"/>
</dbReference>
<comment type="caution">
    <text evidence="1">The sequence shown here is derived from an EMBL/GenBank/DDBJ whole genome shotgun (WGS) entry which is preliminary data.</text>
</comment>
<dbReference type="Gene3D" id="1.25.10.10">
    <property type="entry name" value="Leucine-rich Repeat Variant"/>
    <property type="match status" value="1"/>
</dbReference>
<dbReference type="InterPro" id="IPR011989">
    <property type="entry name" value="ARM-like"/>
</dbReference>
<dbReference type="RefSeq" id="WP_185253929.1">
    <property type="nucleotide sequence ID" value="NZ_JACKXE010000001.1"/>
</dbReference>
<proteinExistence type="predicted"/>
<protein>
    <submittedName>
        <fullName evidence="1">HEAT repeat domain-containing protein</fullName>
    </submittedName>
</protein>
<accession>A0A7X0RIF8</accession>
<reference evidence="1 2" key="1">
    <citation type="submission" date="2020-08" db="EMBL/GenBank/DDBJ databases">
        <authorList>
            <person name="Seo M.-J."/>
        </authorList>
    </citation>
    <scope>NUCLEOTIDE SEQUENCE [LARGE SCALE GENOMIC DNA]</scope>
    <source>
        <strain evidence="1 2">KIGAM211</strain>
    </source>
</reference>
<gene>
    <name evidence="1" type="ORF">H5V45_16455</name>
</gene>
<dbReference type="InterPro" id="IPR016024">
    <property type="entry name" value="ARM-type_fold"/>
</dbReference>
<name>A0A7X0RIF8_9ACTN</name>
<dbReference type="AlphaFoldDB" id="A0A7X0RIF8"/>